<name>A0A0P9EU61_9CHLR</name>
<feature type="non-terminal residue" evidence="2">
    <location>
        <position position="1"/>
    </location>
</feature>
<dbReference type="Gene3D" id="3.40.50.300">
    <property type="entry name" value="P-loop containing nucleotide triphosphate hydrolases"/>
    <property type="match status" value="1"/>
</dbReference>
<evidence type="ECO:0000313" key="3">
    <source>
        <dbReference type="Proteomes" id="UP000050509"/>
    </source>
</evidence>
<evidence type="ECO:0000256" key="1">
    <source>
        <dbReference type="SAM" id="MobiDB-lite"/>
    </source>
</evidence>
<comment type="caution">
    <text evidence="2">The sequence shown here is derived from an EMBL/GenBank/DDBJ whole genome shotgun (WGS) entry which is preliminary data.</text>
</comment>
<dbReference type="InterPro" id="IPR027417">
    <property type="entry name" value="P-loop_NTPase"/>
</dbReference>
<keyword evidence="3" id="KW-1185">Reference proteome</keyword>
<reference evidence="2 3" key="1">
    <citation type="submission" date="2015-09" db="EMBL/GenBank/DDBJ databases">
        <title>Draft genome sequence of Kouleothrix aurantiaca JCM 19913.</title>
        <authorList>
            <person name="Hemp J."/>
        </authorList>
    </citation>
    <scope>NUCLEOTIDE SEQUENCE [LARGE SCALE GENOMIC DNA]</scope>
    <source>
        <strain evidence="2 3">COM-B</strain>
    </source>
</reference>
<proteinExistence type="predicted"/>
<dbReference type="Proteomes" id="UP000050509">
    <property type="component" value="Unassembled WGS sequence"/>
</dbReference>
<accession>A0A0P9EU61</accession>
<evidence type="ECO:0000313" key="2">
    <source>
        <dbReference type="EMBL" id="KPV47712.1"/>
    </source>
</evidence>
<sequence length="134" mass="14149">LSTLSEISRLTAKLEWPLRDLFGEIERSKAKNVFLEAGMKSGEEGSAPADGAPEASLRATANEPTPLKPTGDTNPIDLGAVRRFFAPDGALGSTFDGYEQREQQVEMSEQVAAAFNNSDAVMVEAGTGTGKGMA</sequence>
<gene>
    <name evidence="2" type="ORF">SE17_41980</name>
</gene>
<feature type="region of interest" description="Disordered" evidence="1">
    <location>
        <begin position="41"/>
        <end position="75"/>
    </location>
</feature>
<organism evidence="2 3">
    <name type="scientific">Kouleothrix aurantiaca</name>
    <dbReference type="NCBI Taxonomy" id="186479"/>
    <lineage>
        <taxon>Bacteria</taxon>
        <taxon>Bacillati</taxon>
        <taxon>Chloroflexota</taxon>
        <taxon>Chloroflexia</taxon>
        <taxon>Chloroflexales</taxon>
        <taxon>Roseiflexineae</taxon>
        <taxon>Roseiflexaceae</taxon>
        <taxon>Kouleothrix</taxon>
    </lineage>
</organism>
<protein>
    <submittedName>
        <fullName evidence="2">Uncharacterized protein</fullName>
    </submittedName>
</protein>
<dbReference type="AlphaFoldDB" id="A0A0P9EU61"/>
<dbReference type="EMBL" id="LJCR01003311">
    <property type="protein sequence ID" value="KPV47712.1"/>
    <property type="molecule type" value="Genomic_DNA"/>
</dbReference>